<proteinExistence type="predicted"/>
<dbReference type="Proteomes" id="UP001188597">
    <property type="component" value="Unassembled WGS sequence"/>
</dbReference>
<sequence>MGEWLVHVRGLCGDERVGEWTMKGLLIGLVGEINAYVFVYTTINGHRCVRMVMVRQKGHRFGHKGHAGAFGSWVVALPFLLPRVMDIQTLPSGENVPENGVLRQSYRSFVLGNVLRHLLAMKRSLGMSGLATFSEDELVATPGRLVDQLLNTKGFTLRTLKYLVLFHDYAKKNMVLDLADRLLNEDFEKIIDQVLSVIPRDRKMYPFSAAMAKKVLHMHAVLTLERLDKAPNRSNSSQKSYNQANPAQNL</sequence>
<dbReference type="PANTHER" id="PTHR47959">
    <property type="entry name" value="ATP-DEPENDENT RNA HELICASE RHLE-RELATED"/>
    <property type="match status" value="1"/>
</dbReference>
<keyword evidence="1" id="KW-0547">Nucleotide-binding</keyword>
<reference evidence="6" key="1">
    <citation type="submission" date="2022-12" db="EMBL/GenBank/DDBJ databases">
        <title>Draft genome assemblies for two species of Escallonia (Escalloniales).</title>
        <authorList>
            <person name="Chanderbali A."/>
            <person name="Dervinis C."/>
            <person name="Anghel I."/>
            <person name="Soltis D."/>
            <person name="Soltis P."/>
            <person name="Zapata F."/>
        </authorList>
    </citation>
    <scope>NUCLEOTIDE SEQUENCE</scope>
    <source>
        <strain evidence="6">UCBG64.0493</strain>
        <tissue evidence="6">Leaf</tissue>
    </source>
</reference>
<dbReference type="EMBL" id="JAVXUP010002308">
    <property type="protein sequence ID" value="KAK3004113.1"/>
    <property type="molecule type" value="Genomic_DNA"/>
</dbReference>
<accession>A0AA88VBZ0</accession>
<keyword evidence="2" id="KW-0378">Hydrolase</keyword>
<organism evidence="6 7">
    <name type="scientific">Escallonia herrerae</name>
    <dbReference type="NCBI Taxonomy" id="1293975"/>
    <lineage>
        <taxon>Eukaryota</taxon>
        <taxon>Viridiplantae</taxon>
        <taxon>Streptophyta</taxon>
        <taxon>Embryophyta</taxon>
        <taxon>Tracheophyta</taxon>
        <taxon>Spermatophyta</taxon>
        <taxon>Magnoliopsida</taxon>
        <taxon>eudicotyledons</taxon>
        <taxon>Gunneridae</taxon>
        <taxon>Pentapetalae</taxon>
        <taxon>asterids</taxon>
        <taxon>campanulids</taxon>
        <taxon>Escalloniales</taxon>
        <taxon>Escalloniaceae</taxon>
        <taxon>Escallonia</taxon>
    </lineage>
</organism>
<evidence type="ECO:0000256" key="2">
    <source>
        <dbReference type="ARBA" id="ARBA00022801"/>
    </source>
</evidence>
<dbReference type="GO" id="GO:0005829">
    <property type="term" value="C:cytosol"/>
    <property type="evidence" value="ECO:0007669"/>
    <property type="project" value="TreeGrafter"/>
</dbReference>
<dbReference type="GO" id="GO:0016787">
    <property type="term" value="F:hydrolase activity"/>
    <property type="evidence" value="ECO:0007669"/>
    <property type="project" value="UniProtKB-KW"/>
</dbReference>
<keyword evidence="4" id="KW-0067">ATP-binding</keyword>
<dbReference type="AlphaFoldDB" id="A0AA88VBZ0"/>
<dbReference type="GO" id="GO:0005524">
    <property type="term" value="F:ATP binding"/>
    <property type="evidence" value="ECO:0007669"/>
    <property type="project" value="UniProtKB-KW"/>
</dbReference>
<feature type="region of interest" description="Disordered" evidence="5">
    <location>
        <begin position="227"/>
        <end position="250"/>
    </location>
</feature>
<evidence type="ECO:0000256" key="3">
    <source>
        <dbReference type="ARBA" id="ARBA00022806"/>
    </source>
</evidence>
<evidence type="ECO:0000256" key="4">
    <source>
        <dbReference type="ARBA" id="ARBA00022840"/>
    </source>
</evidence>
<gene>
    <name evidence="6" type="ORF">RJ639_018581</name>
</gene>
<keyword evidence="7" id="KW-1185">Reference proteome</keyword>
<feature type="compositionally biased region" description="Polar residues" evidence="5">
    <location>
        <begin position="232"/>
        <end position="250"/>
    </location>
</feature>
<dbReference type="Gene3D" id="3.40.50.300">
    <property type="entry name" value="P-loop containing nucleotide triphosphate hydrolases"/>
    <property type="match status" value="1"/>
</dbReference>
<evidence type="ECO:0000313" key="7">
    <source>
        <dbReference type="Proteomes" id="UP001188597"/>
    </source>
</evidence>
<dbReference type="InterPro" id="IPR050079">
    <property type="entry name" value="DEAD_box_RNA_helicase"/>
</dbReference>
<evidence type="ECO:0000313" key="6">
    <source>
        <dbReference type="EMBL" id="KAK3004113.1"/>
    </source>
</evidence>
<keyword evidence="3" id="KW-0347">Helicase</keyword>
<dbReference type="InterPro" id="IPR027417">
    <property type="entry name" value="P-loop_NTPase"/>
</dbReference>
<name>A0AA88VBZ0_9ASTE</name>
<comment type="caution">
    <text evidence="6">The sequence shown here is derived from an EMBL/GenBank/DDBJ whole genome shotgun (WGS) entry which is preliminary data.</text>
</comment>
<dbReference type="GO" id="GO:0003724">
    <property type="term" value="F:RNA helicase activity"/>
    <property type="evidence" value="ECO:0007669"/>
    <property type="project" value="TreeGrafter"/>
</dbReference>
<protein>
    <submittedName>
        <fullName evidence="6">Uncharacterized protein</fullName>
    </submittedName>
</protein>
<dbReference type="SUPFAM" id="SSF52540">
    <property type="entry name" value="P-loop containing nucleoside triphosphate hydrolases"/>
    <property type="match status" value="1"/>
</dbReference>
<dbReference type="PANTHER" id="PTHR47959:SF24">
    <property type="entry name" value="ATP-DEPENDENT RNA HELICASE"/>
    <property type="match status" value="1"/>
</dbReference>
<evidence type="ECO:0000256" key="5">
    <source>
        <dbReference type="SAM" id="MobiDB-lite"/>
    </source>
</evidence>
<evidence type="ECO:0000256" key="1">
    <source>
        <dbReference type="ARBA" id="ARBA00022741"/>
    </source>
</evidence>